<dbReference type="RefSeq" id="XP_016630941.1">
    <property type="nucleotide sequence ID" value="XM_016778035.1"/>
</dbReference>
<evidence type="ECO:0000256" key="3">
    <source>
        <dbReference type="ARBA" id="ARBA00023163"/>
    </source>
</evidence>
<keyword evidence="4" id="KW-0539">Nucleus</keyword>
<reference evidence="7 8" key="1">
    <citation type="submission" date="2015-01" db="EMBL/GenBank/DDBJ databases">
        <title>The Genome Sequence of Fonsecaea multimorphosa CBS 102226.</title>
        <authorList>
            <consortium name="The Broad Institute Genomics Platform"/>
            <person name="Cuomo C."/>
            <person name="de Hoog S."/>
            <person name="Gorbushina A."/>
            <person name="Stielow B."/>
            <person name="Teixiera M."/>
            <person name="Abouelleil A."/>
            <person name="Chapman S.B."/>
            <person name="Priest M."/>
            <person name="Young S.K."/>
            <person name="Wortman J."/>
            <person name="Nusbaum C."/>
            <person name="Birren B."/>
        </authorList>
    </citation>
    <scope>NUCLEOTIDE SEQUENCE [LARGE SCALE GENOMIC DNA]</scope>
    <source>
        <strain evidence="7 8">CBS 102226</strain>
    </source>
</reference>
<feature type="region of interest" description="Disordered" evidence="5">
    <location>
        <begin position="1"/>
        <end position="31"/>
    </location>
</feature>
<keyword evidence="2" id="KW-0238">DNA-binding</keyword>
<dbReference type="GO" id="GO:0003677">
    <property type="term" value="F:DNA binding"/>
    <property type="evidence" value="ECO:0007669"/>
    <property type="project" value="UniProtKB-KW"/>
</dbReference>
<dbReference type="EMBL" id="KN848076">
    <property type="protein sequence ID" value="KIX96818.1"/>
    <property type="molecule type" value="Genomic_DNA"/>
</dbReference>
<feature type="compositionally biased region" description="Low complexity" evidence="5">
    <location>
        <begin position="63"/>
        <end position="84"/>
    </location>
</feature>
<evidence type="ECO:0000256" key="1">
    <source>
        <dbReference type="ARBA" id="ARBA00023015"/>
    </source>
</evidence>
<evidence type="ECO:0000256" key="5">
    <source>
        <dbReference type="SAM" id="MobiDB-lite"/>
    </source>
</evidence>
<accession>A0A0D2KJR9</accession>
<evidence type="ECO:0000256" key="2">
    <source>
        <dbReference type="ARBA" id="ARBA00023125"/>
    </source>
</evidence>
<feature type="compositionally biased region" description="Low complexity" evidence="5">
    <location>
        <begin position="1"/>
        <end position="17"/>
    </location>
</feature>
<feature type="compositionally biased region" description="Polar residues" evidence="5">
    <location>
        <begin position="101"/>
        <end position="119"/>
    </location>
</feature>
<keyword evidence="3" id="KW-0804">Transcription</keyword>
<dbReference type="GO" id="GO:0008270">
    <property type="term" value="F:zinc ion binding"/>
    <property type="evidence" value="ECO:0007669"/>
    <property type="project" value="InterPro"/>
</dbReference>
<dbReference type="InterPro" id="IPR001138">
    <property type="entry name" value="Zn2Cys6_DnaBD"/>
</dbReference>
<organism evidence="7 8">
    <name type="scientific">Fonsecaea multimorphosa CBS 102226</name>
    <dbReference type="NCBI Taxonomy" id="1442371"/>
    <lineage>
        <taxon>Eukaryota</taxon>
        <taxon>Fungi</taxon>
        <taxon>Dikarya</taxon>
        <taxon>Ascomycota</taxon>
        <taxon>Pezizomycotina</taxon>
        <taxon>Eurotiomycetes</taxon>
        <taxon>Chaetothyriomycetidae</taxon>
        <taxon>Chaetothyriales</taxon>
        <taxon>Herpotrichiellaceae</taxon>
        <taxon>Fonsecaea</taxon>
    </lineage>
</organism>
<evidence type="ECO:0000259" key="6">
    <source>
        <dbReference type="PROSITE" id="PS50048"/>
    </source>
</evidence>
<dbReference type="GO" id="GO:0001228">
    <property type="term" value="F:DNA-binding transcription activator activity, RNA polymerase II-specific"/>
    <property type="evidence" value="ECO:0007669"/>
    <property type="project" value="TreeGrafter"/>
</dbReference>
<dbReference type="GeneID" id="27713284"/>
<dbReference type="PROSITE" id="PS50048">
    <property type="entry name" value="ZN2_CY6_FUNGAL_2"/>
    <property type="match status" value="1"/>
</dbReference>
<dbReference type="Gene3D" id="4.10.240.10">
    <property type="entry name" value="Zn(2)-C6 fungal-type DNA-binding domain"/>
    <property type="match status" value="1"/>
</dbReference>
<dbReference type="AlphaFoldDB" id="A0A0D2KJR9"/>
<dbReference type="PANTHER" id="PTHR47784:SF5">
    <property type="entry name" value="STEROL UPTAKE CONTROL PROTEIN 2"/>
    <property type="match status" value="1"/>
</dbReference>
<dbReference type="SUPFAM" id="SSF57701">
    <property type="entry name" value="Zn2/Cys6 DNA-binding domain"/>
    <property type="match status" value="1"/>
</dbReference>
<evidence type="ECO:0000313" key="8">
    <source>
        <dbReference type="Proteomes" id="UP000053411"/>
    </source>
</evidence>
<dbReference type="InterPro" id="IPR053157">
    <property type="entry name" value="Sterol_Uptake_Regulator"/>
</dbReference>
<gene>
    <name evidence="7" type="ORF">Z520_07538</name>
</gene>
<protein>
    <recommendedName>
        <fullName evidence="6">Zn(2)-C6 fungal-type domain-containing protein</fullName>
    </recommendedName>
</protein>
<dbReference type="PANTHER" id="PTHR47784">
    <property type="entry name" value="STEROL UPTAKE CONTROL PROTEIN 2"/>
    <property type="match status" value="1"/>
</dbReference>
<dbReference type="VEuPathDB" id="FungiDB:Z520_07538"/>
<evidence type="ECO:0000313" key="7">
    <source>
        <dbReference type="EMBL" id="KIX96818.1"/>
    </source>
</evidence>
<evidence type="ECO:0000256" key="4">
    <source>
        <dbReference type="ARBA" id="ARBA00023242"/>
    </source>
</evidence>
<keyword evidence="8" id="KW-1185">Reference proteome</keyword>
<dbReference type="InterPro" id="IPR036864">
    <property type="entry name" value="Zn2-C6_fun-type_DNA-bd_sf"/>
</dbReference>
<dbReference type="SMART" id="SM00066">
    <property type="entry name" value="GAL4"/>
    <property type="match status" value="1"/>
</dbReference>
<dbReference type="CDD" id="cd00067">
    <property type="entry name" value="GAL4"/>
    <property type="match status" value="1"/>
</dbReference>
<proteinExistence type="predicted"/>
<feature type="region of interest" description="Disordered" evidence="5">
    <location>
        <begin position="62"/>
        <end position="120"/>
    </location>
</feature>
<dbReference type="PROSITE" id="PS00463">
    <property type="entry name" value="ZN2_CY6_FUNGAL_1"/>
    <property type="match status" value="1"/>
</dbReference>
<keyword evidence="1" id="KW-0805">Transcription regulation</keyword>
<dbReference type="Proteomes" id="UP000053411">
    <property type="component" value="Unassembled WGS sequence"/>
</dbReference>
<dbReference type="OrthoDB" id="5295362at2759"/>
<sequence>MHASSSSSTSPTQSFPPGFRSRRSHAKSRNGCLTCKQRRKKCDEKRPCCTLCETSLRTCTYASSDQGSSRSGESTAVPSRSSLPSPVPSPPGSFGGGLSWAQPTEQQLSRSPVASSGQGSIIDDANPYNITNSDLYFHFLHHTCRAAPSWQKDRLLLQVGIAKLALDNELASHAVLALAAACLCCDTMAQADADPEKVRHILDLGLEHHTLALEQMRTMTSHPRESDTQPLLASALVIVPFALAFQHIQHWVVRARGLPQQDADLVTPRDMILLLRGIRTTIVALNSNLVENGGSKPKSFWDTMLSSQPVDPTEAPTMPERLHTMYPILASTFYQASWQLKCRIEGALASPQVDEKIDSITETYEILNDIMSSTFLDCPRSKIPFEYDSTFSVSPDSLLAQAPGWLQNFILQRPRPSHAEPLSRSFFAFFSSAPQTYIDLLLPLLDPRTDATEGDRELSTAELLALDVYAHWLTVMLLLEKEAWWVGDFPFVALQGLVSRYGHGFSSASSLQQQWWPAAMLEVAARLKQWK</sequence>
<dbReference type="Pfam" id="PF00172">
    <property type="entry name" value="Zn_clus"/>
    <property type="match status" value="1"/>
</dbReference>
<name>A0A0D2KJR9_9EURO</name>
<feature type="domain" description="Zn(2)-C6 fungal-type" evidence="6">
    <location>
        <begin position="31"/>
        <end position="61"/>
    </location>
</feature>